<gene>
    <name evidence="1" type="ORF">MCOR_19544</name>
</gene>
<dbReference type="EMBL" id="CACVKT020003448">
    <property type="protein sequence ID" value="CAC5383843.1"/>
    <property type="molecule type" value="Genomic_DNA"/>
</dbReference>
<evidence type="ECO:0000313" key="1">
    <source>
        <dbReference type="EMBL" id="CAC5383843.1"/>
    </source>
</evidence>
<dbReference type="InterPro" id="IPR000358">
    <property type="entry name" value="RNR_small_fam"/>
</dbReference>
<organism evidence="1 2">
    <name type="scientific">Mytilus coruscus</name>
    <name type="common">Sea mussel</name>
    <dbReference type="NCBI Taxonomy" id="42192"/>
    <lineage>
        <taxon>Eukaryota</taxon>
        <taxon>Metazoa</taxon>
        <taxon>Spiralia</taxon>
        <taxon>Lophotrochozoa</taxon>
        <taxon>Mollusca</taxon>
        <taxon>Bivalvia</taxon>
        <taxon>Autobranchia</taxon>
        <taxon>Pteriomorphia</taxon>
        <taxon>Mytilida</taxon>
        <taxon>Mytiloidea</taxon>
        <taxon>Mytilidae</taxon>
        <taxon>Mytilinae</taxon>
        <taxon>Mytilus</taxon>
    </lineage>
</organism>
<protein>
    <submittedName>
        <fullName evidence="1">Uncharacterized protein</fullName>
    </submittedName>
</protein>
<reference evidence="1 2" key="1">
    <citation type="submission" date="2020-06" db="EMBL/GenBank/DDBJ databases">
        <authorList>
            <person name="Li R."/>
            <person name="Bekaert M."/>
        </authorList>
    </citation>
    <scope>NUCLEOTIDE SEQUENCE [LARGE SCALE GENOMIC DNA]</scope>
    <source>
        <strain evidence="2">wild</strain>
    </source>
</reference>
<sequence>MSLLRKESFTEAQPSELELFQLPPYQLGVESISYEEIRPTSQVTGCNPITFSLTGSNGMEYLDLKRSKLYVKLRVKHANGDSLTPDDTVTPVNRLYFALFSQLDCYLQGTLVSSSNTCYPYKSYIKSLLCYGQDAKATQLTSMLFYKDRSGHMDSLTTNTGAYERRKFISSSKSVDLQGPLYHELFQVDRYLLNMTDVCLKLFRNKPSFCQMSDEENPNYDIVIEDIAIKVCKIRVNPAIIYALQKSNAKYPHTKSAIKHLSLIKGSTNAILENFFQDVKTQRIILGMTSSNSVNGDYQLNPWNFKNYDLQQVTMYCDGVPVCGMPLKLDFNEERGVTNVTAYDQMYESSGKWMTDGGNDITRTDFNEGYALFCFDLEPHFPGGKYLSITKNGKVRLELQFGTALPETVSLLILAENAGYFEITENRQIKIQL</sequence>
<dbReference type="PANTHER" id="PTHR23409">
    <property type="entry name" value="RIBONUCLEOSIDE-DIPHOSPHATE REDUCTASE SMALL CHAIN"/>
    <property type="match status" value="1"/>
</dbReference>
<name>A0A6J8BJG0_MYTCO</name>
<keyword evidence="2" id="KW-1185">Reference proteome</keyword>
<dbReference type="PANTHER" id="PTHR23409:SF21">
    <property type="entry name" value="CAPSID PROTEIN"/>
    <property type="match status" value="1"/>
</dbReference>
<dbReference type="GO" id="GO:0005829">
    <property type="term" value="C:cytosol"/>
    <property type="evidence" value="ECO:0007669"/>
    <property type="project" value="TreeGrafter"/>
</dbReference>
<proteinExistence type="predicted"/>
<dbReference type="GO" id="GO:0009263">
    <property type="term" value="P:deoxyribonucleotide biosynthetic process"/>
    <property type="evidence" value="ECO:0007669"/>
    <property type="project" value="InterPro"/>
</dbReference>
<evidence type="ECO:0000313" key="2">
    <source>
        <dbReference type="Proteomes" id="UP000507470"/>
    </source>
</evidence>
<dbReference type="GO" id="GO:0004748">
    <property type="term" value="F:ribonucleoside-diphosphate reductase activity, thioredoxin disulfide as acceptor"/>
    <property type="evidence" value="ECO:0007669"/>
    <property type="project" value="TreeGrafter"/>
</dbReference>
<dbReference type="OrthoDB" id="6134518at2759"/>
<dbReference type="AlphaFoldDB" id="A0A6J8BJG0"/>
<dbReference type="Proteomes" id="UP000507470">
    <property type="component" value="Unassembled WGS sequence"/>
</dbReference>
<accession>A0A6J8BJG0</accession>